<name>A0A3S0QFM8_9BACT</name>
<proteinExistence type="predicted"/>
<feature type="transmembrane region" description="Helical" evidence="1">
    <location>
        <begin position="44"/>
        <end position="65"/>
    </location>
</feature>
<protein>
    <submittedName>
        <fullName evidence="2">Uncharacterized protein</fullName>
    </submittedName>
</protein>
<organism evidence="2 3">
    <name type="scientific">Hymenobacter gummosus</name>
    <dbReference type="NCBI Taxonomy" id="1776032"/>
    <lineage>
        <taxon>Bacteria</taxon>
        <taxon>Pseudomonadati</taxon>
        <taxon>Bacteroidota</taxon>
        <taxon>Cytophagia</taxon>
        <taxon>Cytophagales</taxon>
        <taxon>Hymenobacteraceae</taxon>
        <taxon>Hymenobacter</taxon>
    </lineage>
</organism>
<dbReference type="OrthoDB" id="5706484at2"/>
<accession>A0A3S0QFM8</accession>
<keyword evidence="1" id="KW-0812">Transmembrane</keyword>
<keyword evidence="1" id="KW-1133">Transmembrane helix</keyword>
<evidence type="ECO:0000313" key="3">
    <source>
        <dbReference type="Proteomes" id="UP000282184"/>
    </source>
</evidence>
<dbReference type="EMBL" id="RXOF01000014">
    <property type="protein sequence ID" value="RTQ46786.1"/>
    <property type="molecule type" value="Genomic_DNA"/>
</dbReference>
<feature type="transmembrane region" description="Helical" evidence="1">
    <location>
        <begin position="152"/>
        <end position="171"/>
    </location>
</feature>
<dbReference type="RefSeq" id="WP_126695106.1">
    <property type="nucleotide sequence ID" value="NZ_RXOF01000014.1"/>
</dbReference>
<dbReference type="Proteomes" id="UP000282184">
    <property type="component" value="Unassembled WGS sequence"/>
</dbReference>
<feature type="transmembrane region" description="Helical" evidence="1">
    <location>
        <begin position="121"/>
        <end position="140"/>
    </location>
</feature>
<keyword evidence="3" id="KW-1185">Reference proteome</keyword>
<dbReference type="AlphaFoldDB" id="A0A3S0QFM8"/>
<evidence type="ECO:0000256" key="1">
    <source>
        <dbReference type="SAM" id="Phobius"/>
    </source>
</evidence>
<sequence>MEPDELQYLWQQARPFPADQALPPRPADRPSLTRVLGPLRPAKLLGVVVGLAWVVAIDALLYHVWAVASPFFLVSAVVQVLLTKLMIGLYLYQLMLVQRVDVGHSVVAVQRRVARLRTSSLWVVRLGFLQLPAWATFFWTERLLREASPLQLAGLLIPALLFALAAGWLFVHVRYENRHQRWFQLLFRGPEWDPILRAMHLLEQTEDYQREVPAPGRR</sequence>
<reference evidence="2 3" key="1">
    <citation type="submission" date="2018-12" db="EMBL/GenBank/DDBJ databases">
        <title>Hymenobacter gummosus sp. nov., isolated from a spring.</title>
        <authorList>
            <person name="Nie L."/>
        </authorList>
    </citation>
    <scope>NUCLEOTIDE SEQUENCE [LARGE SCALE GENOMIC DNA]</scope>
    <source>
        <strain evidence="2 3">KCTC 52166</strain>
    </source>
</reference>
<keyword evidence="1" id="KW-0472">Membrane</keyword>
<feature type="transmembrane region" description="Helical" evidence="1">
    <location>
        <begin position="71"/>
        <end position="92"/>
    </location>
</feature>
<comment type="caution">
    <text evidence="2">The sequence shown here is derived from an EMBL/GenBank/DDBJ whole genome shotgun (WGS) entry which is preliminary data.</text>
</comment>
<gene>
    <name evidence="2" type="ORF">EJV47_20645</name>
</gene>
<evidence type="ECO:0000313" key="2">
    <source>
        <dbReference type="EMBL" id="RTQ46786.1"/>
    </source>
</evidence>